<protein>
    <recommendedName>
        <fullName evidence="11">Probable nicotinate-nucleotide adenylyltransferase</fullName>
        <ecNumber evidence="11">2.7.7.18</ecNumber>
    </recommendedName>
    <alternativeName>
        <fullName evidence="11">Deamido-NAD(+) diphosphorylase</fullName>
    </alternativeName>
    <alternativeName>
        <fullName evidence="11">Deamido-NAD(+) pyrophosphorylase</fullName>
    </alternativeName>
    <alternativeName>
        <fullName evidence="11">Nicotinate mononucleotide adenylyltransferase</fullName>
        <shortName evidence="11">NaMN adenylyltransferase</shortName>
    </alternativeName>
</protein>
<evidence type="ECO:0000256" key="7">
    <source>
        <dbReference type="ARBA" id="ARBA00022741"/>
    </source>
</evidence>
<accession>A0A9E8HQA0</accession>
<evidence type="ECO:0000256" key="5">
    <source>
        <dbReference type="ARBA" id="ARBA00022679"/>
    </source>
</evidence>
<keyword evidence="6 11" id="KW-0548">Nucleotidyltransferase</keyword>
<dbReference type="CDD" id="cd02165">
    <property type="entry name" value="NMNAT"/>
    <property type="match status" value="1"/>
</dbReference>
<dbReference type="KEGG" id="asem:NNL22_12290"/>
<dbReference type="GO" id="GO:0005524">
    <property type="term" value="F:ATP binding"/>
    <property type="evidence" value="ECO:0007669"/>
    <property type="project" value="UniProtKB-KW"/>
</dbReference>
<evidence type="ECO:0000256" key="1">
    <source>
        <dbReference type="ARBA" id="ARBA00002324"/>
    </source>
</evidence>
<dbReference type="NCBIfam" id="TIGR00482">
    <property type="entry name" value="nicotinate (nicotinamide) nucleotide adenylyltransferase"/>
    <property type="match status" value="1"/>
</dbReference>
<evidence type="ECO:0000256" key="3">
    <source>
        <dbReference type="ARBA" id="ARBA00009014"/>
    </source>
</evidence>
<dbReference type="NCBIfam" id="NF000839">
    <property type="entry name" value="PRK00071.1-1"/>
    <property type="match status" value="1"/>
</dbReference>
<evidence type="ECO:0000256" key="9">
    <source>
        <dbReference type="ARBA" id="ARBA00023027"/>
    </source>
</evidence>
<dbReference type="InterPro" id="IPR005248">
    <property type="entry name" value="NadD/NMNAT"/>
</dbReference>
<dbReference type="InterPro" id="IPR014729">
    <property type="entry name" value="Rossmann-like_a/b/a_fold"/>
</dbReference>
<dbReference type="Pfam" id="PF01467">
    <property type="entry name" value="CTP_transf_like"/>
    <property type="match status" value="1"/>
</dbReference>
<dbReference type="SUPFAM" id="SSF52374">
    <property type="entry name" value="Nucleotidylyl transferase"/>
    <property type="match status" value="1"/>
</dbReference>
<name>A0A9E8HQA0_9ALTE</name>
<comment type="catalytic activity">
    <reaction evidence="10 11">
        <text>nicotinate beta-D-ribonucleotide + ATP + H(+) = deamido-NAD(+) + diphosphate</text>
        <dbReference type="Rhea" id="RHEA:22860"/>
        <dbReference type="ChEBI" id="CHEBI:15378"/>
        <dbReference type="ChEBI" id="CHEBI:30616"/>
        <dbReference type="ChEBI" id="CHEBI:33019"/>
        <dbReference type="ChEBI" id="CHEBI:57502"/>
        <dbReference type="ChEBI" id="CHEBI:58437"/>
        <dbReference type="EC" id="2.7.7.18"/>
    </reaction>
</comment>
<keyword evidence="14" id="KW-1185">Reference proteome</keyword>
<comment type="similarity">
    <text evidence="3 11">Belongs to the NadD family.</text>
</comment>
<comment type="pathway">
    <text evidence="2 11">Cofactor biosynthesis; NAD(+) biosynthesis; deamido-NAD(+) from nicotinate D-ribonucleotide: step 1/1.</text>
</comment>
<evidence type="ECO:0000256" key="11">
    <source>
        <dbReference type="HAMAP-Rule" id="MF_00244"/>
    </source>
</evidence>
<evidence type="ECO:0000256" key="2">
    <source>
        <dbReference type="ARBA" id="ARBA00005019"/>
    </source>
</evidence>
<dbReference type="Proteomes" id="UP001164472">
    <property type="component" value="Chromosome"/>
</dbReference>
<dbReference type="NCBIfam" id="TIGR00125">
    <property type="entry name" value="cyt_tran_rel"/>
    <property type="match status" value="1"/>
</dbReference>
<dbReference type="PANTHER" id="PTHR39321:SF3">
    <property type="entry name" value="PHOSPHOPANTETHEINE ADENYLYLTRANSFERASE"/>
    <property type="match status" value="1"/>
</dbReference>
<comment type="function">
    <text evidence="1 11">Catalyzes the reversible adenylation of nicotinate mononucleotide (NaMN) to nicotinic acid adenine dinucleotide (NaAD).</text>
</comment>
<dbReference type="PANTHER" id="PTHR39321">
    <property type="entry name" value="NICOTINATE-NUCLEOTIDE ADENYLYLTRANSFERASE-RELATED"/>
    <property type="match status" value="1"/>
</dbReference>
<evidence type="ECO:0000313" key="14">
    <source>
        <dbReference type="Proteomes" id="UP001164472"/>
    </source>
</evidence>
<dbReference type="RefSeq" id="WP_251809955.1">
    <property type="nucleotide sequence ID" value="NZ_CP101527.1"/>
</dbReference>
<dbReference type="GO" id="GO:0009435">
    <property type="term" value="P:NAD+ biosynthetic process"/>
    <property type="evidence" value="ECO:0007669"/>
    <property type="project" value="UniProtKB-UniRule"/>
</dbReference>
<keyword evidence="7 11" id="KW-0547">Nucleotide-binding</keyword>
<keyword evidence="4 11" id="KW-0662">Pyridine nucleotide biosynthesis</keyword>
<gene>
    <name evidence="11 13" type="primary">nadD</name>
    <name evidence="13" type="ORF">NNL22_12290</name>
</gene>
<reference evidence="13" key="1">
    <citation type="submission" date="2022-07" db="EMBL/GenBank/DDBJ databases">
        <title>Alkalimarinus sp. nov., isolated from gut of a Alitta virens.</title>
        <authorList>
            <person name="Yang A.I."/>
            <person name="Shin N.-R."/>
        </authorList>
    </citation>
    <scope>NUCLEOTIDE SEQUENCE</scope>
    <source>
        <strain evidence="13">FA028</strain>
    </source>
</reference>
<evidence type="ECO:0000259" key="12">
    <source>
        <dbReference type="Pfam" id="PF01467"/>
    </source>
</evidence>
<keyword evidence="5 11" id="KW-0808">Transferase</keyword>
<proteinExistence type="inferred from homology"/>
<dbReference type="HAMAP" id="MF_00244">
    <property type="entry name" value="NaMN_adenylyltr"/>
    <property type="match status" value="1"/>
</dbReference>
<dbReference type="EC" id="2.7.7.18" evidence="11"/>
<evidence type="ECO:0000256" key="6">
    <source>
        <dbReference type="ARBA" id="ARBA00022695"/>
    </source>
</evidence>
<dbReference type="GO" id="GO:0004515">
    <property type="term" value="F:nicotinate-nucleotide adenylyltransferase activity"/>
    <property type="evidence" value="ECO:0007669"/>
    <property type="project" value="UniProtKB-UniRule"/>
</dbReference>
<organism evidence="13 14">
    <name type="scientific">Alkalimarinus sediminis</name>
    <dbReference type="NCBI Taxonomy" id="1632866"/>
    <lineage>
        <taxon>Bacteria</taxon>
        <taxon>Pseudomonadati</taxon>
        <taxon>Pseudomonadota</taxon>
        <taxon>Gammaproteobacteria</taxon>
        <taxon>Alteromonadales</taxon>
        <taxon>Alteromonadaceae</taxon>
        <taxon>Alkalimarinus</taxon>
    </lineage>
</organism>
<dbReference type="Gene3D" id="3.40.50.620">
    <property type="entry name" value="HUPs"/>
    <property type="match status" value="1"/>
</dbReference>
<dbReference type="InterPro" id="IPR004821">
    <property type="entry name" value="Cyt_trans-like"/>
</dbReference>
<dbReference type="AlphaFoldDB" id="A0A9E8HQA0"/>
<evidence type="ECO:0000256" key="8">
    <source>
        <dbReference type="ARBA" id="ARBA00022840"/>
    </source>
</evidence>
<evidence type="ECO:0000256" key="10">
    <source>
        <dbReference type="ARBA" id="ARBA00048721"/>
    </source>
</evidence>
<feature type="domain" description="Cytidyltransferase-like" evidence="12">
    <location>
        <begin position="4"/>
        <end position="186"/>
    </location>
</feature>
<sequence>MKIIMGGTYDPVHLGHLRCALELSELLADKTEKGSNVHLLPCYNPVHRGEPGASSAQRVEMLERATEGEPRLIVDQREILRQGPSYTVDTLKAMRQQYGVDEPIALVLGTDAFNQFASWHQWLEIPTLAHIIVLNRPGWPLTATGELAELVESKRVEKIERLFECGAGYILPLELSLLDISSSKVRSSIANGRSARYLVSDVVWRYICDNQLYGYQD</sequence>
<evidence type="ECO:0000256" key="4">
    <source>
        <dbReference type="ARBA" id="ARBA00022642"/>
    </source>
</evidence>
<dbReference type="EMBL" id="CP101527">
    <property type="protein sequence ID" value="UZW73814.1"/>
    <property type="molecule type" value="Genomic_DNA"/>
</dbReference>
<keyword evidence="8 11" id="KW-0067">ATP-binding</keyword>
<evidence type="ECO:0000313" key="13">
    <source>
        <dbReference type="EMBL" id="UZW73814.1"/>
    </source>
</evidence>
<keyword evidence="9 11" id="KW-0520">NAD</keyword>